<name>A0A3D9D3V7_9FLAO</name>
<reference evidence="1 2" key="1">
    <citation type="journal article" date="2006" name="Int. J. Syst. Evol. Microbiol.">
        <title>Chryseobacterium hispanicum sp. nov., isolated from the drinking water distribution system of Sevilla, Spain.</title>
        <authorList>
            <person name="Gallego V."/>
            <person name="Garcia M.T."/>
            <person name="Ventosa A."/>
        </authorList>
    </citation>
    <scope>NUCLEOTIDE SEQUENCE [LARGE SCALE GENOMIC DNA]</scope>
    <source>
        <strain evidence="1 2">KCTC 22104</strain>
    </source>
</reference>
<gene>
    <name evidence="1" type="ORF">DRF58_01530</name>
</gene>
<sequence>MNTAELKLDLINHIKSITDKARLKEILQQLKFQADESIYITSEEEKKAISEARYQIDNGDVLSNNSVQEEIKEWLKK</sequence>
<dbReference type="EMBL" id="QNUG01000003">
    <property type="protein sequence ID" value="REC72692.1"/>
    <property type="molecule type" value="Genomic_DNA"/>
</dbReference>
<keyword evidence="2" id="KW-1185">Reference proteome</keyword>
<organism evidence="1 2">
    <name type="scientific">Epilithonimonas hispanica</name>
    <dbReference type="NCBI Taxonomy" id="358687"/>
    <lineage>
        <taxon>Bacteria</taxon>
        <taxon>Pseudomonadati</taxon>
        <taxon>Bacteroidota</taxon>
        <taxon>Flavobacteriia</taxon>
        <taxon>Flavobacteriales</taxon>
        <taxon>Weeksellaceae</taxon>
        <taxon>Chryseobacterium group</taxon>
        <taxon>Epilithonimonas</taxon>
    </lineage>
</organism>
<dbReference type="Proteomes" id="UP000256326">
    <property type="component" value="Unassembled WGS sequence"/>
</dbReference>
<dbReference type="RefSeq" id="WP_116032041.1">
    <property type="nucleotide sequence ID" value="NZ_JBHLVV010000064.1"/>
</dbReference>
<proteinExistence type="predicted"/>
<dbReference type="OrthoDB" id="1122787at2"/>
<dbReference type="AlphaFoldDB" id="A0A3D9D3V7"/>
<evidence type="ECO:0008006" key="3">
    <source>
        <dbReference type="Google" id="ProtNLM"/>
    </source>
</evidence>
<evidence type="ECO:0000313" key="1">
    <source>
        <dbReference type="EMBL" id="REC72692.1"/>
    </source>
</evidence>
<comment type="caution">
    <text evidence="1">The sequence shown here is derived from an EMBL/GenBank/DDBJ whole genome shotgun (WGS) entry which is preliminary data.</text>
</comment>
<accession>A0A3D9D3V7</accession>
<protein>
    <recommendedName>
        <fullName evidence="3">Addiction module component</fullName>
    </recommendedName>
</protein>
<evidence type="ECO:0000313" key="2">
    <source>
        <dbReference type="Proteomes" id="UP000256326"/>
    </source>
</evidence>